<proteinExistence type="predicted"/>
<accession>A0ABT6KME1</accession>
<organism evidence="2 3">
    <name type="scientific">Antiquaquibacter oligotrophicus</name>
    <dbReference type="NCBI Taxonomy" id="2880260"/>
    <lineage>
        <taxon>Bacteria</taxon>
        <taxon>Bacillati</taxon>
        <taxon>Actinomycetota</taxon>
        <taxon>Actinomycetes</taxon>
        <taxon>Micrococcales</taxon>
        <taxon>Microbacteriaceae</taxon>
        <taxon>Antiquaquibacter</taxon>
    </lineage>
</organism>
<keyword evidence="1" id="KW-0472">Membrane</keyword>
<feature type="transmembrane region" description="Helical" evidence="1">
    <location>
        <begin position="30"/>
        <end position="59"/>
    </location>
</feature>
<keyword evidence="1" id="KW-0812">Transmembrane</keyword>
<dbReference type="RefSeq" id="WP_322133480.1">
    <property type="nucleotide sequence ID" value="NZ_CP085036.1"/>
</dbReference>
<reference evidence="2 3" key="1">
    <citation type="submission" date="2023-04" db="EMBL/GenBank/DDBJ databases">
        <title>Genome Encyclopedia of Bacteria and Archaea VI: Functional Genomics of Type Strains.</title>
        <authorList>
            <person name="Whitman W."/>
        </authorList>
    </citation>
    <scope>NUCLEOTIDE SEQUENCE [LARGE SCALE GENOMIC DNA]</scope>
    <source>
        <strain evidence="2 3">SG_E_30_P1</strain>
    </source>
</reference>
<keyword evidence="3" id="KW-1185">Reference proteome</keyword>
<dbReference type="EMBL" id="JARXVQ010000001">
    <property type="protein sequence ID" value="MDH6181160.1"/>
    <property type="molecule type" value="Genomic_DNA"/>
</dbReference>
<comment type="caution">
    <text evidence="2">The sequence shown here is derived from an EMBL/GenBank/DDBJ whole genome shotgun (WGS) entry which is preliminary data.</text>
</comment>
<name>A0ABT6KME1_9MICO</name>
<dbReference type="Proteomes" id="UP001160142">
    <property type="component" value="Unassembled WGS sequence"/>
</dbReference>
<protein>
    <submittedName>
        <fullName evidence="2">Lysophospholipase L1 biosynthesis ABC-type transport system permease subunit</fullName>
    </submittedName>
</protein>
<evidence type="ECO:0000256" key="1">
    <source>
        <dbReference type="SAM" id="Phobius"/>
    </source>
</evidence>
<feature type="transmembrane region" description="Helical" evidence="1">
    <location>
        <begin position="71"/>
        <end position="104"/>
    </location>
</feature>
<sequence length="107" mass="10912">MTTTTAPETVAAGAETIPAPTTTDTPVLSILALVSALTGIIFGLVVPLSIVAVVLGILGLQREPRGRTMSIWSIVLGAVPFAFGILAAVVGLAFVVPFGLFWAFGGF</sequence>
<evidence type="ECO:0000313" key="3">
    <source>
        <dbReference type="Proteomes" id="UP001160142"/>
    </source>
</evidence>
<evidence type="ECO:0000313" key="2">
    <source>
        <dbReference type="EMBL" id="MDH6181160.1"/>
    </source>
</evidence>
<gene>
    <name evidence="2" type="ORF">M2152_001342</name>
</gene>
<keyword evidence="1" id="KW-1133">Transmembrane helix</keyword>